<proteinExistence type="predicted"/>
<protein>
    <submittedName>
        <fullName evidence="1">Uncharacterized protein</fullName>
    </submittedName>
</protein>
<name>A0ACD3BEX0_9AGAR</name>
<dbReference type="Proteomes" id="UP000308600">
    <property type="component" value="Unassembled WGS sequence"/>
</dbReference>
<reference evidence="1 2" key="1">
    <citation type="journal article" date="2019" name="Nat. Ecol. Evol.">
        <title>Megaphylogeny resolves global patterns of mushroom evolution.</title>
        <authorList>
            <person name="Varga T."/>
            <person name="Krizsan K."/>
            <person name="Foldi C."/>
            <person name="Dima B."/>
            <person name="Sanchez-Garcia M."/>
            <person name="Sanchez-Ramirez S."/>
            <person name="Szollosi G.J."/>
            <person name="Szarkandi J.G."/>
            <person name="Papp V."/>
            <person name="Albert L."/>
            <person name="Andreopoulos W."/>
            <person name="Angelini C."/>
            <person name="Antonin V."/>
            <person name="Barry K.W."/>
            <person name="Bougher N.L."/>
            <person name="Buchanan P."/>
            <person name="Buyck B."/>
            <person name="Bense V."/>
            <person name="Catcheside P."/>
            <person name="Chovatia M."/>
            <person name="Cooper J."/>
            <person name="Damon W."/>
            <person name="Desjardin D."/>
            <person name="Finy P."/>
            <person name="Geml J."/>
            <person name="Haridas S."/>
            <person name="Hughes K."/>
            <person name="Justo A."/>
            <person name="Karasinski D."/>
            <person name="Kautmanova I."/>
            <person name="Kiss B."/>
            <person name="Kocsube S."/>
            <person name="Kotiranta H."/>
            <person name="LaButti K.M."/>
            <person name="Lechner B.E."/>
            <person name="Liimatainen K."/>
            <person name="Lipzen A."/>
            <person name="Lukacs Z."/>
            <person name="Mihaltcheva S."/>
            <person name="Morgado L.N."/>
            <person name="Niskanen T."/>
            <person name="Noordeloos M.E."/>
            <person name="Ohm R.A."/>
            <person name="Ortiz-Santana B."/>
            <person name="Ovrebo C."/>
            <person name="Racz N."/>
            <person name="Riley R."/>
            <person name="Savchenko A."/>
            <person name="Shiryaev A."/>
            <person name="Soop K."/>
            <person name="Spirin V."/>
            <person name="Szebenyi C."/>
            <person name="Tomsovsky M."/>
            <person name="Tulloss R.E."/>
            <person name="Uehling J."/>
            <person name="Grigoriev I.V."/>
            <person name="Vagvolgyi C."/>
            <person name="Papp T."/>
            <person name="Martin F.M."/>
            <person name="Miettinen O."/>
            <person name="Hibbett D.S."/>
            <person name="Nagy L.G."/>
        </authorList>
    </citation>
    <scope>NUCLEOTIDE SEQUENCE [LARGE SCALE GENOMIC DNA]</scope>
    <source>
        <strain evidence="1 2">NL-1719</strain>
    </source>
</reference>
<organism evidence="1 2">
    <name type="scientific">Pluteus cervinus</name>
    <dbReference type="NCBI Taxonomy" id="181527"/>
    <lineage>
        <taxon>Eukaryota</taxon>
        <taxon>Fungi</taxon>
        <taxon>Dikarya</taxon>
        <taxon>Basidiomycota</taxon>
        <taxon>Agaricomycotina</taxon>
        <taxon>Agaricomycetes</taxon>
        <taxon>Agaricomycetidae</taxon>
        <taxon>Agaricales</taxon>
        <taxon>Pluteineae</taxon>
        <taxon>Pluteaceae</taxon>
        <taxon>Pluteus</taxon>
    </lineage>
</organism>
<dbReference type="EMBL" id="ML208260">
    <property type="protein sequence ID" value="TFK76466.1"/>
    <property type="molecule type" value="Genomic_DNA"/>
</dbReference>
<sequence length="350" mass="39824">MPPGVDQTQGEDNEKSRSKKRQRRRHSPRRDAFGSTSGHGTQHPTQTHWSSKPIPTGPRANRTNDYHREDHNPLDQRQQQWRRTDAAVNATRAHQSETNGQLLDDSTRAGPSRSARPTDTDARSDRADVERPADIECKGIDSKVMGLFRAFSRTSFLALQSTATQQQDDRRLETLLGVFGSVSRISLTAAAAIKPLIEEATENNEGSKQKLERDMAAMRTIWDEIIDTCANDILRTVREQKDALGSSTTPRPVIDQPSTSQPLKRFHERGRLDAEERPQRKRPRMSSLDPDNGDNEGALEQLTSQINEQAQMLQQLSRDYDELKRTLQQRIFQERATHSPERQTHHRRSS</sequence>
<accession>A0ACD3BEX0</accession>
<evidence type="ECO:0000313" key="1">
    <source>
        <dbReference type="EMBL" id="TFK76466.1"/>
    </source>
</evidence>
<evidence type="ECO:0000313" key="2">
    <source>
        <dbReference type="Proteomes" id="UP000308600"/>
    </source>
</evidence>
<keyword evidence="2" id="KW-1185">Reference proteome</keyword>
<gene>
    <name evidence="1" type="ORF">BDN72DRAFT_954199</name>
</gene>